<dbReference type="InterPro" id="IPR000276">
    <property type="entry name" value="GPCR_Rhodpsn"/>
</dbReference>
<dbReference type="GO" id="GO:0004930">
    <property type="term" value="F:G protein-coupled receptor activity"/>
    <property type="evidence" value="ECO:0007669"/>
    <property type="project" value="UniProtKB-KW"/>
</dbReference>
<dbReference type="FunCoup" id="A0A482WEK7">
    <property type="interactions" value="63"/>
</dbReference>
<evidence type="ECO:0000259" key="11">
    <source>
        <dbReference type="PROSITE" id="PS50262"/>
    </source>
</evidence>
<dbReference type="OrthoDB" id="10036964at2759"/>
<keyword evidence="7 9" id="KW-0675">Receptor</keyword>
<sequence length="435" mass="48442">MISALASELNSSVNLFSGVNQTTQVANQSLDYNAGQAAANYTEIPVFPSYIRTTSMVFCIVILGIGVVGNVMVPIVILKTKDMRNSTNIFLMNLSIADLMVLLVCTPTVLVEVNSKPETWVLGEEMCKAVPFVELTVAHASVLTILAISFERYYAICEPLRAGYVCTKARALMICVLAWAFAAICTSPMMMISKYRSRVKYYDGSLVDVCLTQADTDWSAIFFLATISLFFVLPLGVLIALYSTIARHLTAEPGPASSSDACNQRARRQVVLMLGTVVLFFFLCLLPFRILILWIIVSPPEADLKQQFETYYVVLHFCRSMLYLNSAINPILYNLMSSKFRQGFKSLCGLGRRPRNMLLLRHTGTLTTTLSQSSARTHPHRASFDLSWRSSSIDSRTPFCTSRNGSIRRHVVIASSLLRKQMTCPELTDQSESYV</sequence>
<proteinExistence type="inferred from homology"/>
<dbReference type="InParanoid" id="A0A482WEK7"/>
<dbReference type="PROSITE" id="PS00237">
    <property type="entry name" value="G_PROTEIN_RECEP_F1_1"/>
    <property type="match status" value="1"/>
</dbReference>
<dbReference type="PANTHER" id="PTHR24243:SF233">
    <property type="entry name" value="THYROTROPIN-RELEASING HORMONE RECEPTOR"/>
    <property type="match status" value="1"/>
</dbReference>
<comment type="similarity">
    <text evidence="2 9">Belongs to the G-protein coupled receptor 1 family.</text>
</comment>
<dbReference type="Gene3D" id="1.20.1070.10">
    <property type="entry name" value="Rhodopsin 7-helix transmembrane proteins"/>
    <property type="match status" value="1"/>
</dbReference>
<feature type="transmembrane region" description="Helical" evidence="10">
    <location>
        <begin position="130"/>
        <end position="150"/>
    </location>
</feature>
<dbReference type="SMR" id="A0A482WEK7"/>
<dbReference type="SUPFAM" id="SSF81321">
    <property type="entry name" value="Family A G protein-coupled receptor-like"/>
    <property type="match status" value="1"/>
</dbReference>
<comment type="subcellular location">
    <subcellularLocation>
        <location evidence="1">Membrane</location>
        <topology evidence="1">Multi-pass membrane protein</topology>
    </subcellularLocation>
</comment>
<protein>
    <recommendedName>
        <fullName evidence="11">G-protein coupled receptors family 1 profile domain-containing protein</fullName>
    </recommendedName>
</protein>
<dbReference type="Proteomes" id="UP000291343">
    <property type="component" value="Unassembled WGS sequence"/>
</dbReference>
<evidence type="ECO:0000256" key="4">
    <source>
        <dbReference type="ARBA" id="ARBA00022989"/>
    </source>
</evidence>
<feature type="transmembrane region" description="Helical" evidence="10">
    <location>
        <begin position="270"/>
        <end position="296"/>
    </location>
</feature>
<dbReference type="EMBL" id="QKKF02037815">
    <property type="protein sequence ID" value="RZF31963.1"/>
    <property type="molecule type" value="Genomic_DNA"/>
</dbReference>
<evidence type="ECO:0000256" key="6">
    <source>
        <dbReference type="ARBA" id="ARBA00023136"/>
    </source>
</evidence>
<evidence type="ECO:0000256" key="3">
    <source>
        <dbReference type="ARBA" id="ARBA00022692"/>
    </source>
</evidence>
<evidence type="ECO:0000256" key="10">
    <source>
        <dbReference type="SAM" id="Phobius"/>
    </source>
</evidence>
<dbReference type="Pfam" id="PF00001">
    <property type="entry name" value="7tm_1"/>
    <property type="match status" value="1"/>
</dbReference>
<evidence type="ECO:0000313" key="13">
    <source>
        <dbReference type="Proteomes" id="UP000291343"/>
    </source>
</evidence>
<accession>A0A482WEK7</accession>
<dbReference type="PROSITE" id="PS50262">
    <property type="entry name" value="G_PROTEIN_RECEP_F1_2"/>
    <property type="match status" value="1"/>
</dbReference>
<feature type="transmembrane region" description="Helical" evidence="10">
    <location>
        <begin position="221"/>
        <end position="242"/>
    </location>
</feature>
<dbReference type="InterPro" id="IPR017452">
    <property type="entry name" value="GPCR_Rhodpsn_7TM"/>
</dbReference>
<dbReference type="PRINTS" id="PR00237">
    <property type="entry name" value="GPCRRHODOPSN"/>
</dbReference>
<evidence type="ECO:0000256" key="5">
    <source>
        <dbReference type="ARBA" id="ARBA00023040"/>
    </source>
</evidence>
<evidence type="ECO:0000313" key="12">
    <source>
        <dbReference type="EMBL" id="RZF31963.1"/>
    </source>
</evidence>
<dbReference type="CDD" id="cd14997">
    <property type="entry name" value="7tmA_ETH-R"/>
    <property type="match status" value="1"/>
</dbReference>
<keyword evidence="13" id="KW-1185">Reference proteome</keyword>
<keyword evidence="3 9" id="KW-0812">Transmembrane</keyword>
<dbReference type="STRING" id="195883.A0A482WEK7"/>
<evidence type="ECO:0000256" key="2">
    <source>
        <dbReference type="ARBA" id="ARBA00010663"/>
    </source>
</evidence>
<dbReference type="PANTHER" id="PTHR24243">
    <property type="entry name" value="G-PROTEIN COUPLED RECEPTOR"/>
    <property type="match status" value="1"/>
</dbReference>
<feature type="domain" description="G-protein coupled receptors family 1 profile" evidence="11">
    <location>
        <begin position="69"/>
        <end position="333"/>
    </location>
</feature>
<evidence type="ECO:0000256" key="9">
    <source>
        <dbReference type="RuleBase" id="RU000688"/>
    </source>
</evidence>
<feature type="transmembrane region" description="Helical" evidence="10">
    <location>
        <begin position="311"/>
        <end position="335"/>
    </location>
</feature>
<reference evidence="12 13" key="1">
    <citation type="journal article" date="2017" name="Gigascience">
        <title>Genome sequence of the small brown planthopper, Laodelphax striatellus.</title>
        <authorList>
            <person name="Zhu J."/>
            <person name="Jiang F."/>
            <person name="Wang X."/>
            <person name="Yang P."/>
            <person name="Bao Y."/>
            <person name="Zhao W."/>
            <person name="Wang W."/>
            <person name="Lu H."/>
            <person name="Wang Q."/>
            <person name="Cui N."/>
            <person name="Li J."/>
            <person name="Chen X."/>
            <person name="Luo L."/>
            <person name="Yu J."/>
            <person name="Kang L."/>
            <person name="Cui F."/>
        </authorList>
    </citation>
    <scope>NUCLEOTIDE SEQUENCE [LARGE SCALE GENOMIC DNA]</scope>
    <source>
        <strain evidence="12">Lst14</strain>
    </source>
</reference>
<dbReference type="AlphaFoldDB" id="A0A482WEK7"/>
<evidence type="ECO:0000256" key="1">
    <source>
        <dbReference type="ARBA" id="ARBA00004141"/>
    </source>
</evidence>
<keyword evidence="8 9" id="KW-0807">Transducer</keyword>
<keyword evidence="6 10" id="KW-0472">Membrane</keyword>
<evidence type="ECO:0000256" key="7">
    <source>
        <dbReference type="ARBA" id="ARBA00023170"/>
    </source>
</evidence>
<dbReference type="GO" id="GO:0005886">
    <property type="term" value="C:plasma membrane"/>
    <property type="evidence" value="ECO:0007669"/>
    <property type="project" value="TreeGrafter"/>
</dbReference>
<keyword evidence="5 9" id="KW-0297">G-protein coupled receptor</keyword>
<comment type="caution">
    <text evidence="12">The sequence shown here is derived from an EMBL/GenBank/DDBJ whole genome shotgun (WGS) entry which is preliminary data.</text>
</comment>
<organism evidence="12 13">
    <name type="scientific">Laodelphax striatellus</name>
    <name type="common">Small brown planthopper</name>
    <name type="synonym">Delphax striatella</name>
    <dbReference type="NCBI Taxonomy" id="195883"/>
    <lineage>
        <taxon>Eukaryota</taxon>
        <taxon>Metazoa</taxon>
        <taxon>Ecdysozoa</taxon>
        <taxon>Arthropoda</taxon>
        <taxon>Hexapoda</taxon>
        <taxon>Insecta</taxon>
        <taxon>Pterygota</taxon>
        <taxon>Neoptera</taxon>
        <taxon>Paraneoptera</taxon>
        <taxon>Hemiptera</taxon>
        <taxon>Auchenorrhyncha</taxon>
        <taxon>Fulgoroidea</taxon>
        <taxon>Delphacidae</taxon>
        <taxon>Criomorphinae</taxon>
        <taxon>Laodelphax</taxon>
    </lineage>
</organism>
<feature type="transmembrane region" description="Helical" evidence="10">
    <location>
        <begin position="90"/>
        <end position="110"/>
    </location>
</feature>
<gene>
    <name evidence="12" type="ORF">LSTR_LSTR012433</name>
</gene>
<feature type="transmembrane region" description="Helical" evidence="10">
    <location>
        <begin position="55"/>
        <end position="78"/>
    </location>
</feature>
<name>A0A482WEK7_LAOST</name>
<evidence type="ECO:0000256" key="8">
    <source>
        <dbReference type="ARBA" id="ARBA00023224"/>
    </source>
</evidence>
<feature type="transmembrane region" description="Helical" evidence="10">
    <location>
        <begin position="171"/>
        <end position="192"/>
    </location>
</feature>
<keyword evidence="4 10" id="KW-1133">Transmembrane helix</keyword>